<accession>A0A286FGC0</accession>
<gene>
    <name evidence="2" type="ORF">SAMN06269250_2086</name>
</gene>
<dbReference type="AlphaFoldDB" id="A0A286FGC0"/>
<organism evidence="2 3">
    <name type="scientific">Spirosoma fluviale</name>
    <dbReference type="NCBI Taxonomy" id="1597977"/>
    <lineage>
        <taxon>Bacteria</taxon>
        <taxon>Pseudomonadati</taxon>
        <taxon>Bacteroidota</taxon>
        <taxon>Cytophagia</taxon>
        <taxon>Cytophagales</taxon>
        <taxon>Cytophagaceae</taxon>
        <taxon>Spirosoma</taxon>
    </lineage>
</organism>
<evidence type="ECO:0000313" key="3">
    <source>
        <dbReference type="Proteomes" id="UP000219452"/>
    </source>
</evidence>
<dbReference type="PANTHER" id="PTHR34400">
    <property type="match status" value="1"/>
</dbReference>
<dbReference type="InterPro" id="IPR012347">
    <property type="entry name" value="Ferritin-like"/>
</dbReference>
<name>A0A286FGC0_9BACT</name>
<dbReference type="InterPro" id="IPR026820">
    <property type="entry name" value="VioB/RebD_dom"/>
</dbReference>
<dbReference type="EMBL" id="OCNH01000001">
    <property type="protein sequence ID" value="SOD82287.1"/>
    <property type="molecule type" value="Genomic_DNA"/>
</dbReference>
<evidence type="ECO:0000313" key="2">
    <source>
        <dbReference type="EMBL" id="SOD82287.1"/>
    </source>
</evidence>
<keyword evidence="3" id="KW-1185">Reference proteome</keyword>
<dbReference type="RefSeq" id="WP_097125643.1">
    <property type="nucleotide sequence ID" value="NZ_OCNH01000001.1"/>
</dbReference>
<protein>
    <submittedName>
        <fullName evidence="2">Ferritin-like</fullName>
    </submittedName>
</protein>
<dbReference type="PANTHER" id="PTHR34400:SF4">
    <property type="entry name" value="MEMBRANE PROTEIN"/>
    <property type="match status" value="1"/>
</dbReference>
<dbReference type="OrthoDB" id="9795032at2"/>
<dbReference type="Pfam" id="PF12902">
    <property type="entry name" value="Ferritin-like"/>
    <property type="match status" value="1"/>
</dbReference>
<proteinExistence type="predicted"/>
<sequence>MKPKIAQIFAQTNNAKRHKLIKRATHNANPDHSIKKGQTAGPIKTLDELKSALQTAIELEHSTIPPYLCALYSIKENSNRVATAIIRSVVVEEMLHMILAANLLNAIGGEPKINAKCLIPTYPAYLPNSDKSFKIDLAPFSKPTIKVFLQIEKPAPSPVKPKVKGYSTIGQFYSALMLGIEYVNEHTPGGIFSQDASQKKRQITTEHYYGGGGQIVPIYCIEDARLAIEEIVGQGEGIDGTIDDSDEKLFGEDFEYAHYFRFNELLCEQYYNIEDTPKEGPTGDKLPVDWEAVHNMKLNPTMRDFEDRPELMALAQSFNETYSTLLDNIHDACNGQPDQLMKGIGLMYQLKYKAIQLMNIPYKDGLMAGPTFEFYKNV</sequence>
<reference evidence="3" key="1">
    <citation type="submission" date="2017-09" db="EMBL/GenBank/DDBJ databases">
        <authorList>
            <person name="Varghese N."/>
            <person name="Submissions S."/>
        </authorList>
    </citation>
    <scope>NUCLEOTIDE SEQUENCE [LARGE SCALE GENOMIC DNA]</scope>
    <source>
        <strain evidence="3">DSM 29961</strain>
    </source>
</reference>
<dbReference type="Gene3D" id="1.20.1260.10">
    <property type="match status" value="1"/>
</dbReference>
<feature type="domain" description="Iminophenyl-pyruvate dimer synthase" evidence="1">
    <location>
        <begin position="53"/>
        <end position="265"/>
    </location>
</feature>
<dbReference type="Proteomes" id="UP000219452">
    <property type="component" value="Unassembled WGS sequence"/>
</dbReference>
<evidence type="ECO:0000259" key="1">
    <source>
        <dbReference type="Pfam" id="PF12902"/>
    </source>
</evidence>